<organism evidence="1 2">
    <name type="scientific">Pectinatus brassicae</name>
    <dbReference type="NCBI Taxonomy" id="862415"/>
    <lineage>
        <taxon>Bacteria</taxon>
        <taxon>Bacillati</taxon>
        <taxon>Bacillota</taxon>
        <taxon>Negativicutes</taxon>
        <taxon>Selenomonadales</taxon>
        <taxon>Selenomonadaceae</taxon>
        <taxon>Pectinatus</taxon>
    </lineage>
</organism>
<dbReference type="EMBL" id="JACHFH010000059">
    <property type="protein sequence ID" value="MBB5337559.1"/>
    <property type="molecule type" value="Genomic_DNA"/>
</dbReference>
<proteinExistence type="predicted"/>
<dbReference type="AlphaFoldDB" id="A0A840UKL9"/>
<evidence type="ECO:0000313" key="2">
    <source>
        <dbReference type="Proteomes" id="UP000559117"/>
    </source>
</evidence>
<protein>
    <submittedName>
        <fullName evidence="1">YgiT-type zinc finger domain-containing protein</fullName>
    </submittedName>
</protein>
<evidence type="ECO:0000313" key="1">
    <source>
        <dbReference type="EMBL" id="MBB5337559.1"/>
    </source>
</evidence>
<dbReference type="CDD" id="cd12870">
    <property type="entry name" value="MqsA"/>
    <property type="match status" value="1"/>
</dbReference>
<name>A0A840UKL9_9FIRM</name>
<dbReference type="RefSeq" id="WP_183863463.1">
    <property type="nucleotide sequence ID" value="NZ_JACHFH010000059.1"/>
</dbReference>
<comment type="caution">
    <text evidence="1">The sequence shown here is derived from an EMBL/GenBank/DDBJ whole genome shotgun (WGS) entry which is preliminary data.</text>
</comment>
<dbReference type="Proteomes" id="UP000559117">
    <property type="component" value="Unassembled WGS sequence"/>
</dbReference>
<dbReference type="NCBIfam" id="TIGR03831">
    <property type="entry name" value="YgiT_finger"/>
    <property type="match status" value="1"/>
</dbReference>
<dbReference type="Gene3D" id="3.10.20.860">
    <property type="match status" value="1"/>
</dbReference>
<reference evidence="1 2" key="1">
    <citation type="submission" date="2020-08" db="EMBL/GenBank/DDBJ databases">
        <title>Genomic Encyclopedia of Type Strains, Phase IV (KMG-IV): sequencing the most valuable type-strain genomes for metagenomic binning, comparative biology and taxonomic classification.</title>
        <authorList>
            <person name="Goeker M."/>
        </authorList>
    </citation>
    <scope>NUCLEOTIDE SEQUENCE [LARGE SCALE GENOMIC DNA]</scope>
    <source>
        <strain evidence="1 2">DSM 24661</strain>
    </source>
</reference>
<accession>A0A840UKL9</accession>
<sequence length="77" mass="8485">MNCLMCKGELENQKTTYMVDLGNCIVIVKNVPSQVCSQCGEISYSNDVAKELEKIVNTLRSALTEIAVVNYPDKNVA</sequence>
<keyword evidence="2" id="KW-1185">Reference proteome</keyword>
<gene>
    <name evidence="1" type="ORF">HNR32_002721</name>
</gene>
<dbReference type="InterPro" id="IPR022453">
    <property type="entry name" value="Znf_MqsA-type"/>
</dbReference>